<accession>A0ABR7RJ65</accession>
<organism evidence="2 3">
    <name type="scientific">Teichococcus aerophilus</name>
    <dbReference type="NCBI Taxonomy" id="1224513"/>
    <lineage>
        <taxon>Bacteria</taxon>
        <taxon>Pseudomonadati</taxon>
        <taxon>Pseudomonadota</taxon>
        <taxon>Alphaproteobacteria</taxon>
        <taxon>Acetobacterales</taxon>
        <taxon>Roseomonadaceae</taxon>
        <taxon>Roseomonas</taxon>
    </lineage>
</organism>
<evidence type="ECO:0000313" key="2">
    <source>
        <dbReference type="EMBL" id="MBC9206615.1"/>
    </source>
</evidence>
<keyword evidence="3" id="KW-1185">Reference proteome</keyword>
<dbReference type="RefSeq" id="WP_187783796.1">
    <property type="nucleotide sequence ID" value="NZ_JACTVA010000009.1"/>
</dbReference>
<proteinExistence type="predicted"/>
<dbReference type="Proteomes" id="UP000626026">
    <property type="component" value="Unassembled WGS sequence"/>
</dbReference>
<dbReference type="EMBL" id="JACTVA010000009">
    <property type="protein sequence ID" value="MBC9206615.1"/>
    <property type="molecule type" value="Genomic_DNA"/>
</dbReference>
<dbReference type="SUPFAM" id="SSF74653">
    <property type="entry name" value="TolA/TonB C-terminal domain"/>
    <property type="match status" value="1"/>
</dbReference>
<feature type="region of interest" description="Disordered" evidence="1">
    <location>
        <begin position="10"/>
        <end position="43"/>
    </location>
</feature>
<evidence type="ECO:0000256" key="1">
    <source>
        <dbReference type="SAM" id="MobiDB-lite"/>
    </source>
</evidence>
<sequence>MQNTLDRLRAAQQQNEPPRARASTSGGRPAAGGGAPTGNALLSQGEIRGVADRISECWSVDAGMMGLDQIVVDLQVDIDAGGTIRNVRAPRGVPSDPRARAVFESARRALLDPKCSPLPIPREKMQTLNSSIFRFNPRGLIR</sequence>
<gene>
    <name evidence="2" type="ORF">IBL26_07175</name>
</gene>
<comment type="caution">
    <text evidence="2">The sequence shown here is derived from an EMBL/GenBank/DDBJ whole genome shotgun (WGS) entry which is preliminary data.</text>
</comment>
<name>A0ABR7RJ65_9PROT</name>
<evidence type="ECO:0000313" key="3">
    <source>
        <dbReference type="Proteomes" id="UP000626026"/>
    </source>
</evidence>
<reference evidence="2 3" key="1">
    <citation type="journal article" date="2013" name="Int. J. Syst. Evol. Microbiol.">
        <title>Roseomonas aerophila sp. nov., isolated from air.</title>
        <authorList>
            <person name="Kim S.J."/>
            <person name="Weon H.Y."/>
            <person name="Ahn J.H."/>
            <person name="Hong S.B."/>
            <person name="Seok S.J."/>
            <person name="Whang K.S."/>
            <person name="Kwon S.W."/>
        </authorList>
    </citation>
    <scope>NUCLEOTIDE SEQUENCE [LARGE SCALE GENOMIC DNA]</scope>
    <source>
        <strain evidence="2 3">NBRC 108923</strain>
    </source>
</reference>
<dbReference type="Gene3D" id="3.30.1150.10">
    <property type="match status" value="1"/>
</dbReference>
<protein>
    <submittedName>
        <fullName evidence="2">Uncharacterized protein</fullName>
    </submittedName>
</protein>